<reference evidence="5" key="3">
    <citation type="submission" date="2018-11" db="EMBL/GenBank/DDBJ databases">
        <authorList>
            <person name="Hwang Y.J."/>
            <person name="Hwang C.Y."/>
        </authorList>
    </citation>
    <scope>NUCLEOTIDE SEQUENCE</scope>
    <source>
        <strain evidence="5">R106</strain>
    </source>
</reference>
<dbReference type="GO" id="GO:0006313">
    <property type="term" value="P:DNA transposition"/>
    <property type="evidence" value="ECO:0007669"/>
    <property type="project" value="InterPro"/>
</dbReference>
<dbReference type="AlphaFoldDB" id="A0A3N4DD86"/>
<dbReference type="Pfam" id="PF04986">
    <property type="entry name" value="Y2_Tnp"/>
    <property type="match status" value="1"/>
</dbReference>
<feature type="domain" description="Transposase IS801/IS1294" evidence="1">
    <location>
        <begin position="139"/>
        <end position="300"/>
    </location>
</feature>
<proteinExistence type="predicted"/>
<evidence type="ECO:0000259" key="2">
    <source>
        <dbReference type="Pfam" id="PF14319"/>
    </source>
</evidence>
<organism evidence="5 7">
    <name type="scientific">Shewanella psychromarinicola</name>
    <dbReference type="NCBI Taxonomy" id="2487742"/>
    <lineage>
        <taxon>Bacteria</taxon>
        <taxon>Pseudomonadati</taxon>
        <taxon>Pseudomonadota</taxon>
        <taxon>Gammaproteobacteria</taxon>
        <taxon>Alteromonadales</taxon>
        <taxon>Shewanellaceae</taxon>
        <taxon>Shewanella</taxon>
    </lineage>
</organism>
<dbReference type="GO" id="GO:0004803">
    <property type="term" value="F:transposase activity"/>
    <property type="evidence" value="ECO:0007669"/>
    <property type="project" value="InterPro"/>
</dbReference>
<feature type="domain" description="Transposase zinc-binding" evidence="2">
    <location>
        <begin position="6"/>
        <end position="97"/>
    </location>
</feature>
<keyword evidence="6" id="KW-1185">Reference proteome</keyword>
<evidence type="ECO:0000313" key="4">
    <source>
        <dbReference type="EMBL" id="AZG33661.1"/>
    </source>
</evidence>
<dbReference type="PANTHER" id="PTHR37023">
    <property type="entry name" value="TRANSPOSASE"/>
    <property type="match status" value="1"/>
</dbReference>
<dbReference type="KEGG" id="spsr:EGC80_01105"/>
<dbReference type="Proteomes" id="UP000273778">
    <property type="component" value="Chromosome"/>
</dbReference>
<dbReference type="InterPro" id="IPR054832">
    <property type="entry name" value="transpos_IS91"/>
</dbReference>
<protein>
    <submittedName>
        <fullName evidence="5">IS91 family transposase</fullName>
    </submittedName>
</protein>
<evidence type="ECO:0000313" key="6">
    <source>
        <dbReference type="Proteomes" id="UP000273778"/>
    </source>
</evidence>
<dbReference type="InterPro" id="IPR026889">
    <property type="entry name" value="Zn_Tnp"/>
</dbReference>
<dbReference type="PANTHER" id="PTHR37023:SF1">
    <property type="entry name" value="ISSOD25 TRANSPOSASE TNPA_ISSOD25"/>
    <property type="match status" value="1"/>
</dbReference>
<evidence type="ECO:0000313" key="3">
    <source>
        <dbReference type="EMBL" id="AZG33587.1"/>
    </source>
</evidence>
<dbReference type="OrthoDB" id="6979325at2"/>
<name>A0A3N4DD86_9GAMM</name>
<reference evidence="7" key="2">
    <citation type="submission" date="2018-11" db="EMBL/GenBank/DDBJ databases">
        <title>Shewanella sp. R106.</title>
        <authorList>
            <person name="Hwang Y.J."/>
            <person name="Hwang C.Y."/>
        </authorList>
    </citation>
    <scope>NUCLEOTIDE SEQUENCE [LARGE SCALE GENOMIC DNA]</scope>
    <source>
        <strain evidence="7">R106</strain>
    </source>
</reference>
<dbReference type="Proteomes" id="UP000278855">
    <property type="component" value="Unassembled WGS sequence"/>
</dbReference>
<dbReference type="InterPro" id="IPR007069">
    <property type="entry name" value="Transposase_32"/>
</dbReference>
<dbReference type="EMBL" id="RKKB01000037">
    <property type="protein sequence ID" value="RPA22507.1"/>
    <property type="molecule type" value="Genomic_DNA"/>
</dbReference>
<reference evidence="3 6" key="1">
    <citation type="submission" date="2018-11" db="EMBL/GenBank/DDBJ databases">
        <title>Shewanella sp. M2.</title>
        <authorList>
            <person name="Hwang Y.J."/>
            <person name="Hwang C.Y."/>
        </authorList>
    </citation>
    <scope>NUCLEOTIDE SEQUENCE [LARGE SCALE GENOMIC DNA]</scope>
    <source>
        <strain evidence="3 6">M2</strain>
    </source>
</reference>
<sequence length="357" mass="40693">MTFIDILRDHLDAFNQAYDGQITPSMRQAINAMLSCRSHSQRASHWACQGCTHTADFPLSCGHRSCPQCQYNTTADWLTKQQAKLLPVDYFMVTFTLPFELRVVAKYHPEALYPAMFAVAASVLKDFALNSPKLAGDIGFTGVLHTHSRRRDLHPHIHFIIPAGSFNKTQQHWKKNKGKYLFNAFNIANVWRARLLEYLAKLNLTLPTSLPKKWVVDCQHVGKGLPALQYLSRYLYRGVLADKNIKSHVDDNVSFEYEDSQTKSTKVRTLPAIEFLWLILQHVLPKGLRRVRDYGLLRGNAKKLRLQIQLMLAVAGATFPIIPEIKRRLATRSCPCCQQPMRFMGVVARPTNLMTST</sequence>
<evidence type="ECO:0000259" key="1">
    <source>
        <dbReference type="Pfam" id="PF04986"/>
    </source>
</evidence>
<dbReference type="KEGG" id="spsr:EGC80_00685"/>
<dbReference type="EMBL" id="CP034073">
    <property type="protein sequence ID" value="AZG33661.1"/>
    <property type="molecule type" value="Genomic_DNA"/>
</dbReference>
<evidence type="ECO:0000313" key="7">
    <source>
        <dbReference type="Proteomes" id="UP000278855"/>
    </source>
</evidence>
<dbReference type="GO" id="GO:0003677">
    <property type="term" value="F:DNA binding"/>
    <property type="evidence" value="ECO:0007669"/>
    <property type="project" value="InterPro"/>
</dbReference>
<dbReference type="EMBL" id="CP034073">
    <property type="protein sequence ID" value="AZG33587.1"/>
    <property type="molecule type" value="Genomic_DNA"/>
</dbReference>
<accession>A0A3N4DD86</accession>
<dbReference type="Pfam" id="PF14319">
    <property type="entry name" value="Zn_Tnp_IS91"/>
    <property type="match status" value="1"/>
</dbReference>
<dbReference type="RefSeq" id="WP_124014279.1">
    <property type="nucleotide sequence ID" value="NZ_CP034073.1"/>
</dbReference>
<dbReference type="NCBIfam" id="NF033538">
    <property type="entry name" value="transpos_IS91"/>
    <property type="match status" value="1"/>
</dbReference>
<gene>
    <name evidence="5" type="ORF">EGC77_21835</name>
    <name evidence="3" type="ORF">EGC80_00685</name>
    <name evidence="4" type="ORF">EGC80_01105</name>
</gene>
<evidence type="ECO:0000313" key="5">
    <source>
        <dbReference type="EMBL" id="RPA22507.1"/>
    </source>
</evidence>